<keyword evidence="2" id="KW-0472">Membrane</keyword>
<evidence type="ECO:0000259" key="3">
    <source>
        <dbReference type="PROSITE" id="PS50192"/>
    </source>
</evidence>
<evidence type="ECO:0000313" key="4">
    <source>
        <dbReference type="EMBL" id="CAE4563720.1"/>
    </source>
</evidence>
<evidence type="ECO:0000256" key="1">
    <source>
        <dbReference type="SAM" id="MobiDB-lite"/>
    </source>
</evidence>
<evidence type="ECO:0000256" key="2">
    <source>
        <dbReference type="SAM" id="Phobius"/>
    </source>
</evidence>
<dbReference type="EMBL" id="HBNR01004934">
    <property type="protein sequence ID" value="CAE4563720.1"/>
    <property type="molecule type" value="Transcribed_RNA"/>
</dbReference>
<dbReference type="AlphaFoldDB" id="A0A7S4PV57"/>
<keyword evidence="2" id="KW-1133">Transmembrane helix</keyword>
<feature type="region of interest" description="Disordered" evidence="1">
    <location>
        <begin position="1"/>
        <end position="32"/>
    </location>
</feature>
<dbReference type="InterPro" id="IPR000727">
    <property type="entry name" value="T_SNARE_dom"/>
</dbReference>
<protein>
    <recommendedName>
        <fullName evidence="3">t-SNARE coiled-coil homology domain-containing protein</fullName>
    </recommendedName>
</protein>
<reference evidence="4" key="1">
    <citation type="submission" date="2021-01" db="EMBL/GenBank/DDBJ databases">
        <authorList>
            <person name="Corre E."/>
            <person name="Pelletier E."/>
            <person name="Niang G."/>
            <person name="Scheremetjew M."/>
            <person name="Finn R."/>
            <person name="Kale V."/>
            <person name="Holt S."/>
            <person name="Cochrane G."/>
            <person name="Meng A."/>
            <person name="Brown T."/>
            <person name="Cohen L."/>
        </authorList>
    </citation>
    <scope>NUCLEOTIDE SEQUENCE</scope>
    <source>
        <strain evidence="4">CCMP3105</strain>
    </source>
</reference>
<organism evidence="4">
    <name type="scientific">Alexandrium monilatum</name>
    <dbReference type="NCBI Taxonomy" id="311494"/>
    <lineage>
        <taxon>Eukaryota</taxon>
        <taxon>Sar</taxon>
        <taxon>Alveolata</taxon>
        <taxon>Dinophyceae</taxon>
        <taxon>Gonyaulacales</taxon>
        <taxon>Pyrocystaceae</taxon>
        <taxon>Alexandrium</taxon>
    </lineage>
</organism>
<proteinExistence type="predicted"/>
<name>A0A7S4PV57_9DINO</name>
<accession>A0A7S4PV57</accession>
<feature type="transmembrane region" description="Helical" evidence="2">
    <location>
        <begin position="259"/>
        <end position="279"/>
    </location>
</feature>
<feature type="domain" description="T-SNARE coiled-coil homology" evidence="3">
    <location>
        <begin position="186"/>
        <end position="248"/>
    </location>
</feature>
<gene>
    <name evidence="4" type="ORF">AMON00008_LOCUS3339</name>
</gene>
<dbReference type="Gene3D" id="1.20.5.110">
    <property type="match status" value="1"/>
</dbReference>
<feature type="compositionally biased region" description="Basic and acidic residues" evidence="1">
    <location>
        <begin position="1"/>
        <end position="12"/>
    </location>
</feature>
<dbReference type="PROSITE" id="PS50192">
    <property type="entry name" value="T_SNARE"/>
    <property type="match status" value="1"/>
</dbReference>
<keyword evidence="2" id="KW-0812">Transmembrane</keyword>
<sequence>MSYAHRPLEAGGERSLAAARTPKPSDAGTEFAAQSRKVQALVGTIQGETAIVRKQAQLLRAPGRRPTGDGGAREAAHRGRAAAEDARHLLQGLETPPGTSVGERSAARLRHRKLSESLVAVLSEFEASWSAFEAAEAARAAAGSGALEGGLALCEEAPGADVEAGHPSQRLETIDIAAEAELEIHGAMVDEYTQQVGVVTRHVMDMRRALLDLANHTRSQGQMVESLEQGMSQAADATSGAREHITITSRKQQKTMKCVYWALLLVVLLALAIACILRWRR</sequence>